<dbReference type="AlphaFoldDB" id="A0A2T4JAJ4"/>
<name>A0A2T4JAJ4_9RHOB</name>
<dbReference type="Proteomes" id="UP000241899">
    <property type="component" value="Unassembled WGS sequence"/>
</dbReference>
<sequence length="77" mass="8760">MDILARFLNRIHAIDPRSAAFRFPDGAERDFSAADISPPKVEFWINFQALRDSLKQVFEALDKIWAEAGPTGLRVKD</sequence>
<proteinExistence type="predicted"/>
<keyword evidence="2" id="KW-1185">Reference proteome</keyword>
<gene>
    <name evidence="1" type="ORF">C5F46_14330</name>
</gene>
<comment type="caution">
    <text evidence="1">The sequence shown here is derived from an EMBL/GenBank/DDBJ whole genome shotgun (WGS) entry which is preliminary data.</text>
</comment>
<accession>A0A2T4JAJ4</accession>
<dbReference type="EMBL" id="PZKF01000049">
    <property type="protein sequence ID" value="PTE14930.1"/>
    <property type="molecule type" value="Genomic_DNA"/>
</dbReference>
<reference evidence="1 2" key="1">
    <citation type="submission" date="2018-03" db="EMBL/GenBank/DDBJ databases">
        <title>Rhodobacter veldkampii.</title>
        <authorList>
            <person name="Meyer T.E."/>
            <person name="Miller S."/>
            <person name="Lodha T."/>
            <person name="Gandham S."/>
            <person name="Chintalapati S."/>
            <person name="Chintalapati V.R."/>
        </authorList>
    </citation>
    <scope>NUCLEOTIDE SEQUENCE [LARGE SCALE GENOMIC DNA]</scope>
    <source>
        <strain evidence="1 2">DSM 11550</strain>
    </source>
</reference>
<evidence type="ECO:0000313" key="2">
    <source>
        <dbReference type="Proteomes" id="UP000241899"/>
    </source>
</evidence>
<dbReference type="OrthoDB" id="7833188at2"/>
<organism evidence="1 2">
    <name type="scientific">Phaeovulum veldkampii DSM 11550</name>
    <dbReference type="NCBI Taxonomy" id="1185920"/>
    <lineage>
        <taxon>Bacteria</taxon>
        <taxon>Pseudomonadati</taxon>
        <taxon>Pseudomonadota</taxon>
        <taxon>Alphaproteobacteria</taxon>
        <taxon>Rhodobacterales</taxon>
        <taxon>Paracoccaceae</taxon>
        <taxon>Phaeovulum</taxon>
    </lineage>
</organism>
<protein>
    <submittedName>
        <fullName evidence="1">Uncharacterized protein</fullName>
    </submittedName>
</protein>
<evidence type="ECO:0000313" key="1">
    <source>
        <dbReference type="EMBL" id="PTE14930.1"/>
    </source>
</evidence>
<dbReference type="RefSeq" id="WP_107326022.1">
    <property type="nucleotide sequence ID" value="NZ_NHSP01000073.1"/>
</dbReference>